<gene>
    <name evidence="1" type="ORF">SAMN05444338_11590</name>
</gene>
<dbReference type="AlphaFoldDB" id="A0A1H3EQX2"/>
<protein>
    <submittedName>
        <fullName evidence="1">Uncharacterized protein</fullName>
    </submittedName>
</protein>
<dbReference type="Proteomes" id="UP000198569">
    <property type="component" value="Unassembled WGS sequence"/>
</dbReference>
<dbReference type="EMBL" id="FNMV01000015">
    <property type="protein sequence ID" value="SDX80528.1"/>
    <property type="molecule type" value="Genomic_DNA"/>
</dbReference>
<organism evidence="1 2">
    <name type="scientific">Flavobacterium degerlachei</name>
    <dbReference type="NCBI Taxonomy" id="229203"/>
    <lineage>
        <taxon>Bacteria</taxon>
        <taxon>Pseudomonadati</taxon>
        <taxon>Bacteroidota</taxon>
        <taxon>Flavobacteriia</taxon>
        <taxon>Flavobacteriales</taxon>
        <taxon>Flavobacteriaceae</taxon>
        <taxon>Flavobacterium</taxon>
    </lineage>
</organism>
<keyword evidence="2" id="KW-1185">Reference proteome</keyword>
<accession>A0A1H3EQX2</accession>
<sequence>MLTSNENKASSTAGTLAPIEVEILIVFFQKQ</sequence>
<evidence type="ECO:0000313" key="1">
    <source>
        <dbReference type="EMBL" id="SDX80528.1"/>
    </source>
</evidence>
<evidence type="ECO:0000313" key="2">
    <source>
        <dbReference type="Proteomes" id="UP000198569"/>
    </source>
</evidence>
<proteinExistence type="predicted"/>
<reference evidence="2" key="1">
    <citation type="submission" date="2016-10" db="EMBL/GenBank/DDBJ databases">
        <authorList>
            <person name="Varghese N."/>
            <person name="Submissions S."/>
        </authorList>
    </citation>
    <scope>NUCLEOTIDE SEQUENCE [LARGE SCALE GENOMIC DNA]</scope>
    <source>
        <strain evidence="2">DSM 15718</strain>
    </source>
</reference>
<name>A0A1H3EQX2_9FLAO</name>